<dbReference type="Gene3D" id="3.20.20.450">
    <property type="entry name" value="EAL domain"/>
    <property type="match status" value="1"/>
</dbReference>
<feature type="transmembrane region" description="Helical" evidence="1">
    <location>
        <begin position="306"/>
        <end position="324"/>
    </location>
</feature>
<dbReference type="SMART" id="SM00052">
    <property type="entry name" value="EAL"/>
    <property type="match status" value="1"/>
</dbReference>
<dbReference type="PROSITE" id="PS50883">
    <property type="entry name" value="EAL"/>
    <property type="match status" value="1"/>
</dbReference>
<keyword evidence="1" id="KW-0812">Transmembrane</keyword>
<dbReference type="Proteomes" id="UP000309389">
    <property type="component" value="Unassembled WGS sequence"/>
</dbReference>
<comment type="caution">
    <text evidence="3">The sequence shown here is derived from an EMBL/GenBank/DDBJ whole genome shotgun (WGS) entry which is preliminary data.</text>
</comment>
<organism evidence="3 4">
    <name type="scientific">Alteraurantiacibacter aquimixticola</name>
    <dbReference type="NCBI Taxonomy" id="2489173"/>
    <lineage>
        <taxon>Bacteria</taxon>
        <taxon>Pseudomonadati</taxon>
        <taxon>Pseudomonadota</taxon>
        <taxon>Alphaproteobacteria</taxon>
        <taxon>Sphingomonadales</taxon>
        <taxon>Erythrobacteraceae</taxon>
        <taxon>Alteraurantiacibacter</taxon>
    </lineage>
</organism>
<evidence type="ECO:0000313" key="4">
    <source>
        <dbReference type="Proteomes" id="UP000309389"/>
    </source>
</evidence>
<keyword evidence="1" id="KW-0472">Membrane</keyword>
<dbReference type="Pfam" id="PF00563">
    <property type="entry name" value="EAL"/>
    <property type="match status" value="1"/>
</dbReference>
<dbReference type="InterPro" id="IPR050706">
    <property type="entry name" value="Cyclic-di-GMP_PDE-like"/>
</dbReference>
<dbReference type="CDD" id="cd01948">
    <property type="entry name" value="EAL"/>
    <property type="match status" value="1"/>
</dbReference>
<dbReference type="InterPro" id="IPR035919">
    <property type="entry name" value="EAL_sf"/>
</dbReference>
<proteinExistence type="predicted"/>
<evidence type="ECO:0000259" key="2">
    <source>
        <dbReference type="PROSITE" id="PS50883"/>
    </source>
</evidence>
<protein>
    <submittedName>
        <fullName evidence="3">EAL domain-containing protein</fullName>
    </submittedName>
</protein>
<dbReference type="SUPFAM" id="SSF141868">
    <property type="entry name" value="EAL domain-like"/>
    <property type="match status" value="1"/>
</dbReference>
<dbReference type="InterPro" id="IPR001633">
    <property type="entry name" value="EAL_dom"/>
</dbReference>
<dbReference type="InterPro" id="IPR007890">
    <property type="entry name" value="CHASE2"/>
</dbReference>
<evidence type="ECO:0000256" key="1">
    <source>
        <dbReference type="SAM" id="Phobius"/>
    </source>
</evidence>
<sequence length="775" mass="85240">MSATKERISAMERIRHASWAGLIALVLTFLTIIEPIDQMTWVTQSRLASFPASGDIVYVGSAEDLTDPDSPERRERLATTLDRLRASGTERVYLDMVFDRPSTPDADSALNTALRAYDGQAYLVQSITTGLNGVDEMERSFPTVGERVEVVGSKRWRNFLGYTWTSPYVVSFRDQALPSLPASIAGQSAKPGEEFRINYGFDLASIPTHRYQDLQPVSGPLGTVQQPDADVDGKVVVIGNLKRADTNASNIPGHIEVPASMVDIYAAETLKAGLTDTIGSYTVLLTVLFALYLLSQSNRRMLRRACYAGIAIGLCVAVYVTALMGVKIEIAGALFLLLIYAAMRVRANWRTSYRLEDPDTGLPTFAALENSKDVAETVPAIIVAKIHRFEEVRKTLPSDLHSEYMLRIIGRLRAAKEDARIFLGPGHLIAWTLPEKEPAIIREHLEGLRALFSSPLLVDDNQVDVGITFGVDITPSPNVVRRLAGAVEAAEGTTETYEPIEIAELASDEDLIWNISLQARIDAALSNGEIYLIYQPKILVATGEMVGVEALVRWRDPIKGLIPPDHFIRQCENAGRMSQLTRHVLRDACQAGIAFEEEGLPLSVAVNVSATLVHERDIVNMVREVLQDTGFDPHRLTLEITETYRISNYERAAEILNDLAALGPKISMDDFGVGAASLEALQRLPFTELKIDRAFTSAIKDNPKSAAIVRNVLNLGKDLRVIVVAEGVEDEATLTILRDSGCLVAQGFAISRPIPFKEILVFQSVDKKQSLTNMV</sequence>
<dbReference type="Pfam" id="PF05226">
    <property type="entry name" value="CHASE2"/>
    <property type="match status" value="1"/>
</dbReference>
<dbReference type="SMART" id="SM01080">
    <property type="entry name" value="CHASE2"/>
    <property type="match status" value="1"/>
</dbReference>
<dbReference type="RefSeq" id="WP_136691570.1">
    <property type="nucleotide sequence ID" value="NZ_SSHH01000001.1"/>
</dbReference>
<dbReference type="GO" id="GO:0071111">
    <property type="term" value="F:cyclic-guanylate-specific phosphodiesterase activity"/>
    <property type="evidence" value="ECO:0007669"/>
    <property type="project" value="InterPro"/>
</dbReference>
<dbReference type="EMBL" id="SSHH01000001">
    <property type="protein sequence ID" value="TIX51036.1"/>
    <property type="molecule type" value="Genomic_DNA"/>
</dbReference>
<gene>
    <name evidence="3" type="ORF">E5222_00680</name>
</gene>
<keyword evidence="4" id="KW-1185">Reference proteome</keyword>
<dbReference type="AlphaFoldDB" id="A0A4T3F1J8"/>
<dbReference type="PANTHER" id="PTHR33121">
    <property type="entry name" value="CYCLIC DI-GMP PHOSPHODIESTERASE PDEF"/>
    <property type="match status" value="1"/>
</dbReference>
<dbReference type="OrthoDB" id="7462471at2"/>
<keyword evidence="1" id="KW-1133">Transmembrane helix</keyword>
<reference evidence="3 4" key="1">
    <citation type="submission" date="2019-04" db="EMBL/GenBank/DDBJ databases">
        <title>Altererythrobacter aquimixticola sp. nov., isolated from sediment of junction between the ocean and a freshwater spring.</title>
        <authorList>
            <person name="Yoon J.-H."/>
        </authorList>
    </citation>
    <scope>NUCLEOTIDE SEQUENCE [LARGE SCALE GENOMIC DNA]</scope>
    <source>
        <strain evidence="3 4">SSKS-13</strain>
    </source>
</reference>
<feature type="transmembrane region" description="Helical" evidence="1">
    <location>
        <begin position="278"/>
        <end position="294"/>
    </location>
</feature>
<dbReference type="PANTHER" id="PTHR33121:SF70">
    <property type="entry name" value="SIGNALING PROTEIN YKOW"/>
    <property type="match status" value="1"/>
</dbReference>
<name>A0A4T3F1J8_9SPHN</name>
<evidence type="ECO:0000313" key="3">
    <source>
        <dbReference type="EMBL" id="TIX51036.1"/>
    </source>
</evidence>
<feature type="domain" description="EAL" evidence="2">
    <location>
        <begin position="514"/>
        <end position="767"/>
    </location>
</feature>
<accession>A0A4T3F1J8</accession>